<dbReference type="PANTHER" id="PTHR46268">
    <property type="entry name" value="STRESS RESPONSE PROTEIN NHAX"/>
    <property type="match status" value="1"/>
</dbReference>
<keyword evidence="4" id="KW-1185">Reference proteome</keyword>
<evidence type="ECO:0000313" key="3">
    <source>
        <dbReference type="EMBL" id="OYR28473.1"/>
    </source>
</evidence>
<gene>
    <name evidence="3" type="ORF">CEV34_1187</name>
</gene>
<evidence type="ECO:0000256" key="1">
    <source>
        <dbReference type="ARBA" id="ARBA00008791"/>
    </source>
</evidence>
<feature type="domain" description="UspA" evidence="2">
    <location>
        <begin position="2"/>
        <end position="112"/>
    </location>
</feature>
<comment type="similarity">
    <text evidence="1">Belongs to the universal stress protein A family.</text>
</comment>
<name>A0A256GMS4_9HYPH</name>
<dbReference type="Proteomes" id="UP000216188">
    <property type="component" value="Unassembled WGS sequence"/>
</dbReference>
<dbReference type="Gene3D" id="3.40.50.620">
    <property type="entry name" value="HUPs"/>
    <property type="match status" value="2"/>
</dbReference>
<sequence length="260" mass="28640">MALQWQARLTVVHVIEDEDDFLEQPEMSSVPRAVSRNAIRLREELTGIDGLISAVVVRRGRPLVEIKEIALWDKADLIVTGISRNETDGRSLLGSTTTSLLRESGLPVLVVKKKSVDTGDRIVVATDVSPAASAVLETTVRFFRPETLILFHAFDPPFKNWVENKEAYSHQFSKDIAQRARDTLDQSLMTGGACQVQVVTLEGDPAGQLAEYVDDNDIDLVIAGTESRSTILNLFIDSVAGNILHEVQCDIMIVPSHAHL</sequence>
<reference evidence="3 4" key="1">
    <citation type="submission" date="2017-07" db="EMBL/GenBank/DDBJ databases">
        <title>Phylogenetic study on the rhizospheric bacterium Ochrobactrum sp. A44.</title>
        <authorList>
            <person name="Krzyzanowska D.M."/>
            <person name="Ossowicki A."/>
            <person name="Rajewska M."/>
            <person name="Maciag T."/>
            <person name="Kaczynski Z."/>
            <person name="Czerwicka M."/>
            <person name="Jafra S."/>
        </authorList>
    </citation>
    <scope>NUCLEOTIDE SEQUENCE [LARGE SCALE GENOMIC DNA]</scope>
    <source>
        <strain evidence="3 4">CCUG 30717</strain>
    </source>
</reference>
<dbReference type="InterPro" id="IPR014729">
    <property type="entry name" value="Rossmann-like_a/b/a_fold"/>
</dbReference>
<dbReference type="CDD" id="cd00293">
    <property type="entry name" value="USP-like"/>
    <property type="match status" value="2"/>
</dbReference>
<dbReference type="EMBL" id="NNRM01000015">
    <property type="protein sequence ID" value="OYR28473.1"/>
    <property type="molecule type" value="Genomic_DNA"/>
</dbReference>
<dbReference type="PRINTS" id="PR01438">
    <property type="entry name" value="UNVRSLSTRESS"/>
</dbReference>
<evidence type="ECO:0000259" key="2">
    <source>
        <dbReference type="Pfam" id="PF00582"/>
    </source>
</evidence>
<feature type="domain" description="UspA" evidence="2">
    <location>
        <begin position="120"/>
        <end position="255"/>
    </location>
</feature>
<evidence type="ECO:0000313" key="4">
    <source>
        <dbReference type="Proteomes" id="UP000216188"/>
    </source>
</evidence>
<protein>
    <submittedName>
        <fullName evidence="3">Universal stress family protein</fullName>
    </submittedName>
</protein>
<accession>A0A256GMS4</accession>
<dbReference type="InterPro" id="IPR006016">
    <property type="entry name" value="UspA"/>
</dbReference>
<dbReference type="PANTHER" id="PTHR46268:SF6">
    <property type="entry name" value="UNIVERSAL STRESS PROTEIN UP12"/>
    <property type="match status" value="1"/>
</dbReference>
<dbReference type="SUPFAM" id="SSF52402">
    <property type="entry name" value="Adenine nucleotide alpha hydrolases-like"/>
    <property type="match status" value="2"/>
</dbReference>
<dbReference type="Pfam" id="PF00582">
    <property type="entry name" value="Usp"/>
    <property type="match status" value="2"/>
</dbReference>
<comment type="caution">
    <text evidence="3">The sequence shown here is derived from an EMBL/GenBank/DDBJ whole genome shotgun (WGS) entry which is preliminary data.</text>
</comment>
<dbReference type="InterPro" id="IPR006015">
    <property type="entry name" value="Universal_stress_UspA"/>
</dbReference>
<organism evidence="3 4">
    <name type="scientific">Brucella pseudogrignonensis</name>
    <dbReference type="NCBI Taxonomy" id="419475"/>
    <lineage>
        <taxon>Bacteria</taxon>
        <taxon>Pseudomonadati</taxon>
        <taxon>Pseudomonadota</taxon>
        <taxon>Alphaproteobacteria</taxon>
        <taxon>Hyphomicrobiales</taxon>
        <taxon>Brucellaceae</taxon>
        <taxon>Brucella/Ochrobactrum group</taxon>
        <taxon>Brucella</taxon>
    </lineage>
</organism>
<dbReference type="AlphaFoldDB" id="A0A256GMS4"/>
<proteinExistence type="inferred from homology"/>